<dbReference type="Gene3D" id="1.10.150.130">
    <property type="match status" value="1"/>
</dbReference>
<evidence type="ECO:0000313" key="6">
    <source>
        <dbReference type="Proteomes" id="UP000238164"/>
    </source>
</evidence>
<feature type="domain" description="Tyr recombinase" evidence="4">
    <location>
        <begin position="177"/>
        <end position="382"/>
    </location>
</feature>
<dbReference type="EMBL" id="LT985188">
    <property type="protein sequence ID" value="SPD85996.1"/>
    <property type="molecule type" value="Genomic_DNA"/>
</dbReference>
<dbReference type="InterPro" id="IPR011010">
    <property type="entry name" value="DNA_brk_join_enz"/>
</dbReference>
<dbReference type="Proteomes" id="UP000238164">
    <property type="component" value="Chromosome 1"/>
</dbReference>
<dbReference type="InterPro" id="IPR010998">
    <property type="entry name" value="Integrase_recombinase_N"/>
</dbReference>
<dbReference type="InterPro" id="IPR002104">
    <property type="entry name" value="Integrase_catalytic"/>
</dbReference>
<dbReference type="AlphaFoldDB" id="A0A2N9JF40"/>
<dbReference type="PROSITE" id="PS51898">
    <property type="entry name" value="TYR_RECOMBINASE"/>
    <property type="match status" value="1"/>
</dbReference>
<dbReference type="GO" id="GO:0015074">
    <property type="term" value="P:DNA integration"/>
    <property type="evidence" value="ECO:0007669"/>
    <property type="project" value="InterPro"/>
</dbReference>
<evidence type="ECO:0000256" key="3">
    <source>
        <dbReference type="ARBA" id="ARBA00023172"/>
    </source>
</evidence>
<dbReference type="GO" id="GO:0006310">
    <property type="term" value="P:DNA recombination"/>
    <property type="evidence" value="ECO:0007669"/>
    <property type="project" value="UniProtKB-KW"/>
</dbReference>
<dbReference type="PANTHER" id="PTHR30349">
    <property type="entry name" value="PHAGE INTEGRASE-RELATED"/>
    <property type="match status" value="1"/>
</dbReference>
<evidence type="ECO:0000259" key="4">
    <source>
        <dbReference type="PROSITE" id="PS51898"/>
    </source>
</evidence>
<dbReference type="SUPFAM" id="SSF56349">
    <property type="entry name" value="DNA breaking-rejoining enzymes"/>
    <property type="match status" value="1"/>
</dbReference>
<dbReference type="KEGG" id="mgg:MPLG2_0960"/>
<dbReference type="GO" id="GO:0003677">
    <property type="term" value="F:DNA binding"/>
    <property type="evidence" value="ECO:0007669"/>
    <property type="project" value="UniProtKB-KW"/>
</dbReference>
<evidence type="ECO:0000313" key="5">
    <source>
        <dbReference type="EMBL" id="SPD85996.1"/>
    </source>
</evidence>
<keyword evidence="6" id="KW-1185">Reference proteome</keyword>
<evidence type="ECO:0000256" key="1">
    <source>
        <dbReference type="ARBA" id="ARBA00008857"/>
    </source>
</evidence>
<dbReference type="Pfam" id="PF26003">
    <property type="entry name" value="Integrase_N_phage"/>
    <property type="match status" value="1"/>
</dbReference>
<dbReference type="InterPro" id="IPR013762">
    <property type="entry name" value="Integrase-like_cat_sf"/>
</dbReference>
<organism evidence="5 6">
    <name type="scientific">Micropruina glycogenica</name>
    <dbReference type="NCBI Taxonomy" id="75385"/>
    <lineage>
        <taxon>Bacteria</taxon>
        <taxon>Bacillati</taxon>
        <taxon>Actinomycetota</taxon>
        <taxon>Actinomycetes</taxon>
        <taxon>Propionibacteriales</taxon>
        <taxon>Nocardioidaceae</taxon>
        <taxon>Micropruina</taxon>
    </lineage>
</organism>
<name>A0A2N9JF40_9ACTN</name>
<sequence>MAGRRGFGRVRKRASGRWQAGYIGPDLATHYGPVTFERRQDAEAWLAAESRLIERDEWRPPKIRAASKHASGETLRSFAPLWLDTHRRNDGEPLKDRTREHYEWLLDSRLYPTFGDLPMHLITEDELTAWREGLPKTPTANAHAYALLRGILKTAAKKDRRIDPPAIEGAAKAKTKHETEPATLDELAIIVDNMAPKYRLAILLMTWCALRFGEVAELRRQDVSLGTGKVRVRRGVVRVYGERRVTTPKSGAGARDVTIPPHLVPLVKAHLDEHAQPGPSGLLFPGANGAQVSQSTLNGKPGRRRIIKGRIVNESATGFCKAREAAGRPDLRLHDLRHTGGTLAAQTGATLAELMQRLGHSTPSAAMRYQHAAKDRDKVIAEALSEMAASQNG</sequence>
<reference evidence="5 6" key="1">
    <citation type="submission" date="2018-02" db="EMBL/GenBank/DDBJ databases">
        <authorList>
            <person name="Cohen D.B."/>
            <person name="Kent A.D."/>
        </authorList>
    </citation>
    <scope>NUCLEOTIDE SEQUENCE [LARGE SCALE GENOMIC DNA]</scope>
    <source>
        <strain evidence="5">1</strain>
    </source>
</reference>
<dbReference type="Gene3D" id="1.10.443.10">
    <property type="entry name" value="Intergrase catalytic core"/>
    <property type="match status" value="1"/>
</dbReference>
<dbReference type="OrthoDB" id="1822491at2"/>
<dbReference type="InterPro" id="IPR058717">
    <property type="entry name" value="Phage_L5_Integrase_N"/>
</dbReference>
<proteinExistence type="inferred from homology"/>
<comment type="similarity">
    <text evidence="1">Belongs to the 'phage' integrase family.</text>
</comment>
<gene>
    <name evidence="5" type="ORF">MPLG2_0960</name>
</gene>
<keyword evidence="2" id="KW-0238">DNA-binding</keyword>
<dbReference type="CDD" id="cd00397">
    <property type="entry name" value="DNA_BRE_C"/>
    <property type="match status" value="1"/>
</dbReference>
<evidence type="ECO:0000256" key="2">
    <source>
        <dbReference type="ARBA" id="ARBA00023125"/>
    </source>
</evidence>
<accession>A0A2N9JF40</accession>
<dbReference type="Pfam" id="PF00589">
    <property type="entry name" value="Phage_integrase"/>
    <property type="match status" value="1"/>
</dbReference>
<keyword evidence="3" id="KW-0233">DNA recombination</keyword>
<protein>
    <submittedName>
        <fullName evidence="5">Putative prophage phiRv2 integrase</fullName>
    </submittedName>
</protein>
<dbReference type="InterPro" id="IPR050090">
    <property type="entry name" value="Tyrosine_recombinase_XerCD"/>
</dbReference>
<dbReference type="PANTHER" id="PTHR30349:SF64">
    <property type="entry name" value="PROPHAGE INTEGRASE INTD-RELATED"/>
    <property type="match status" value="1"/>
</dbReference>